<protein>
    <submittedName>
        <fullName evidence="2">PD-(D/E)XK nuclease family protein</fullName>
    </submittedName>
</protein>
<dbReference type="SUPFAM" id="SSF52540">
    <property type="entry name" value="P-loop containing nucleoside triphosphate hydrolases"/>
    <property type="match status" value="1"/>
</dbReference>
<dbReference type="RefSeq" id="WP_338435858.1">
    <property type="nucleotide sequence ID" value="NZ_JAUYVH010000002.1"/>
</dbReference>
<dbReference type="InterPro" id="IPR038726">
    <property type="entry name" value="PDDEXK_AddAB-type"/>
</dbReference>
<evidence type="ECO:0000313" key="3">
    <source>
        <dbReference type="Proteomes" id="UP001225596"/>
    </source>
</evidence>
<dbReference type="EMBL" id="JAUYVH010000002">
    <property type="protein sequence ID" value="MDQ9169936.1"/>
    <property type="molecule type" value="Genomic_DNA"/>
</dbReference>
<gene>
    <name evidence="2" type="ORF">Q8A64_05870</name>
</gene>
<evidence type="ECO:0000313" key="2">
    <source>
        <dbReference type="EMBL" id="MDQ9169936.1"/>
    </source>
</evidence>
<proteinExistence type="predicted"/>
<feature type="domain" description="PD-(D/E)XK endonuclease-like" evidence="1">
    <location>
        <begin position="618"/>
        <end position="869"/>
    </location>
</feature>
<organism evidence="2 3">
    <name type="scientific">Keguizhuia sedimenti</name>
    <dbReference type="NCBI Taxonomy" id="3064264"/>
    <lineage>
        <taxon>Bacteria</taxon>
        <taxon>Pseudomonadati</taxon>
        <taxon>Pseudomonadota</taxon>
        <taxon>Betaproteobacteria</taxon>
        <taxon>Burkholderiales</taxon>
        <taxon>Oxalobacteraceae</taxon>
        <taxon>Keguizhuia</taxon>
    </lineage>
</organism>
<reference evidence="2 3" key="1">
    <citation type="submission" date="2023-08" db="EMBL/GenBank/DDBJ databases">
        <title>Oxalobacteraceae gen .nov., isolated from river sludge outside the plant.</title>
        <authorList>
            <person name="Zhao S.Y."/>
        </authorList>
    </citation>
    <scope>NUCLEOTIDE SEQUENCE [LARGE SCALE GENOMIC DNA]</scope>
    <source>
        <strain evidence="2 3">R-40</strain>
    </source>
</reference>
<dbReference type="InterPro" id="IPR027417">
    <property type="entry name" value="P-loop_NTPase"/>
</dbReference>
<dbReference type="Pfam" id="PF12705">
    <property type="entry name" value="PDDEXK_1"/>
    <property type="match status" value="1"/>
</dbReference>
<keyword evidence="3" id="KW-1185">Reference proteome</keyword>
<dbReference type="InterPro" id="IPR011604">
    <property type="entry name" value="PDDEXK-like_dom_sf"/>
</dbReference>
<accession>A0ABU1BNC6</accession>
<dbReference type="Proteomes" id="UP001225596">
    <property type="component" value="Unassembled WGS sequence"/>
</dbReference>
<sequence>MQREQECDWSGLQVIVPTAAHIPLVKAAFAKVFPDAFIPPRVNTLGAWLAMAPPDRNGVPPSNGQRVMALYAELRQHAWLKKLFSARRNTDLLPLAQTLLDLCDELSQCLLPRLKTDPDLVRTRWQAAIAQLQQANGQHLLSDEAQLVWSIWQSQLDGTDPCSLRFDNMMRQADGASEPLVWITPTEPDSFEKAFLERYGKLQFVLPITLDWQASAVAPVYRSAWNELAEEESVDQPIAAEDAAQVLERVSVYGAKSLEDEAQHGAQTIVEWLASGKSRVGIIAQDRVVARRIRALLERAGVYVADETGWKLSTTRAAAAVMAWFDVIAARAETLTLLNFLKSPFLCPEEKEKPAHVMAVEVLLRRANVMGGWENAKNALAQHGAAQEWISLLAGFAGRFEDRKRKTLREWLDLTGGALDGLQMRAALLCDPAGTQIIDMLATLAMECGQNEQSFSFAEWRAFLGMQLESTSFISKVVDRRVVMLPLNGAHLRPFDAVLIVGADADHLPSQPTETLFFANAVRRELELDTRERRQRQQLRDFAELLSINPQVVLSWLAFKDNEPNPVSQWIRRLELTLERNGMAKLPQHAISLPVRQLTQRLPAMPAPVAPQLLPQKLSASGYNSFVACPYQFFATRMLGLAGMDELSDMPEKRDYGDWLHQILTTYHETVRDKQLKDGAEREALLKKISAQVFSGAFGKNGAVLGYYARWQKAIPAYLEWEKKHEEQGWRFAAGEQWLERTLNWMGGQLTLHGRVDRIDENSEGERAVLDYKTKDMQSLRDRLKKVEDHQLAFYGLLSPQPPAAAHYVALEPRNSKTGTAEAQNYADWLEALEGQIVSSMQAIQQGAPLQATGIEIICQYCDVRGLCRKGCW</sequence>
<dbReference type="Gene3D" id="3.90.320.10">
    <property type="match status" value="1"/>
</dbReference>
<comment type="caution">
    <text evidence="2">The sequence shown here is derived from an EMBL/GenBank/DDBJ whole genome shotgun (WGS) entry which is preliminary data.</text>
</comment>
<evidence type="ECO:0000259" key="1">
    <source>
        <dbReference type="Pfam" id="PF12705"/>
    </source>
</evidence>
<name>A0ABU1BNC6_9BURK</name>